<accession>R9PRM0</accession>
<keyword evidence="2" id="KW-0223">Dioxygenase</keyword>
<comment type="similarity">
    <text evidence="5">Belongs to the 2-oxoadipate dioxygenase/decarboxylase family.</text>
</comment>
<evidence type="ECO:0000313" key="9">
    <source>
        <dbReference type="Proteomes" id="UP000014461"/>
    </source>
</evidence>
<evidence type="ECO:0000256" key="4">
    <source>
        <dbReference type="ARBA" id="ARBA00023004"/>
    </source>
</evidence>
<dbReference type="EC" id="1.13.11.93" evidence="6"/>
<dbReference type="PANTHER" id="PTHR31136">
    <property type="entry name" value="DUF1338 DOMAIN-CONTAINING PROTEIN"/>
    <property type="match status" value="1"/>
</dbReference>
<dbReference type="Gene3D" id="3.10.180.50">
    <property type="match status" value="1"/>
</dbReference>
<comment type="caution">
    <text evidence="8">The sequence shown here is derived from an EMBL/GenBank/DDBJ whole genome shotgun (WGS) entry which is preliminary data.</text>
</comment>
<dbReference type="SMART" id="SM01150">
    <property type="entry name" value="DUF1338"/>
    <property type="match status" value="1"/>
</dbReference>
<evidence type="ECO:0000256" key="2">
    <source>
        <dbReference type="ARBA" id="ARBA00022964"/>
    </source>
</evidence>
<reference evidence="8" key="1">
    <citation type="journal article" date="2013" name="Genome Announc.">
        <title>Draft Genome Sequence of Agarivorans albus Strain MKT 106T, an Agarolytic Marine Bacterium.</title>
        <authorList>
            <person name="Yasuike M."/>
            <person name="Nakamura Y."/>
            <person name="Kai W."/>
            <person name="Fujiwara A."/>
            <person name="Fukui Y."/>
            <person name="Satomi M."/>
            <person name="Sano M."/>
        </authorList>
    </citation>
    <scope>NUCLEOTIDE SEQUENCE [LARGE SCALE GENOMIC DNA]</scope>
</reference>
<dbReference type="GO" id="GO:0051213">
    <property type="term" value="F:dioxygenase activity"/>
    <property type="evidence" value="ECO:0007669"/>
    <property type="project" value="UniProtKB-KW"/>
</dbReference>
<name>R9PRM0_AGAAL</name>
<evidence type="ECO:0000313" key="8">
    <source>
        <dbReference type="EMBL" id="GAD04004.1"/>
    </source>
</evidence>
<dbReference type="RefSeq" id="WP_016403771.1">
    <property type="nucleotide sequence ID" value="NZ_BARX01000040.1"/>
</dbReference>
<evidence type="ECO:0000256" key="3">
    <source>
        <dbReference type="ARBA" id="ARBA00023002"/>
    </source>
</evidence>
<evidence type="ECO:0000256" key="1">
    <source>
        <dbReference type="ARBA" id="ARBA00001954"/>
    </source>
</evidence>
<organism evidence="8 9">
    <name type="scientific">Agarivorans albus MKT 106</name>
    <dbReference type="NCBI Taxonomy" id="1331007"/>
    <lineage>
        <taxon>Bacteria</taxon>
        <taxon>Pseudomonadati</taxon>
        <taxon>Pseudomonadota</taxon>
        <taxon>Gammaproteobacteria</taxon>
        <taxon>Alteromonadales</taxon>
        <taxon>Alteromonadaceae</taxon>
        <taxon>Agarivorans</taxon>
    </lineage>
</organism>
<evidence type="ECO:0000256" key="5">
    <source>
        <dbReference type="ARBA" id="ARBA00035013"/>
    </source>
</evidence>
<dbReference type="PANTHER" id="PTHR31136:SF5">
    <property type="entry name" value="2-OXOADIPATE DIOXYGENASE_DECARBOXYLASE, CHLOROPLASTIC"/>
    <property type="match status" value="1"/>
</dbReference>
<evidence type="ECO:0000256" key="7">
    <source>
        <dbReference type="ARBA" id="ARBA00035045"/>
    </source>
</evidence>
<dbReference type="CDD" id="cd16350">
    <property type="entry name" value="VOC_like"/>
    <property type="match status" value="1"/>
</dbReference>
<dbReference type="AlphaFoldDB" id="R9PRM0"/>
<proteinExistence type="inferred from homology"/>
<keyword evidence="4" id="KW-0408">Iron</keyword>
<dbReference type="Pfam" id="PF07063">
    <property type="entry name" value="HGLS"/>
    <property type="match status" value="1"/>
</dbReference>
<keyword evidence="3" id="KW-0560">Oxidoreductase</keyword>
<dbReference type="EMBL" id="BARX01000040">
    <property type="protein sequence ID" value="GAD04004.1"/>
    <property type="molecule type" value="Genomic_DNA"/>
</dbReference>
<comment type="cofactor">
    <cofactor evidence="1">
        <name>Fe(2+)</name>
        <dbReference type="ChEBI" id="CHEBI:29033"/>
    </cofactor>
</comment>
<sequence>MTIDLFFERLWQQYLAVTPSAESIHALLGGGAPIVNDHIAVRTFNLPNTGVEAFAKHLLAMGYVQGGTYHFANKHLDAAHFEHSDPTVPKVFISELQVESLSPQAQDIVQRLASQVNDELYQRPEVFFSGRPWQLSYSDYQALLAESEYAAWLAAYGYRANHFTVSVNQLAGYQSLQAVNQKLLEAGFNLNTVGGEIKGSPEVLLEQSSTMADQTEVVFSDSKHSIPSCFYEFALRYAKADGELYSGFVEASADKIFSSTDNRS</sequence>
<protein>
    <recommendedName>
        <fullName evidence="6">2-oxoadipate dioxygenase/decarboxylase</fullName>
        <ecNumber evidence="6">1.13.11.93</ecNumber>
    </recommendedName>
    <alternativeName>
        <fullName evidence="7">2-hydroxyglutarate synthase</fullName>
    </alternativeName>
</protein>
<evidence type="ECO:0000256" key="6">
    <source>
        <dbReference type="ARBA" id="ARBA00035023"/>
    </source>
</evidence>
<dbReference type="InterPro" id="IPR009770">
    <property type="entry name" value="HGLS"/>
</dbReference>
<keyword evidence="9" id="KW-1185">Reference proteome</keyword>
<dbReference type="Proteomes" id="UP000014461">
    <property type="component" value="Unassembled WGS sequence"/>
</dbReference>
<dbReference type="OrthoDB" id="506370at2"/>
<gene>
    <name evidence="8" type="ORF">AALB_4084</name>
</gene>
<dbReference type="STRING" id="1331007.AALB_4084"/>